<keyword evidence="2" id="KW-1185">Reference proteome</keyword>
<protein>
    <submittedName>
        <fullName evidence="1">Uncharacterized protein</fullName>
    </submittedName>
</protein>
<accession>N1ML41</accession>
<reference evidence="2" key="2">
    <citation type="submission" date="2013-04" db="EMBL/GenBank/DDBJ databases">
        <title>Bisphenol A degrading Sphingobium sp. strain BiD32.</title>
        <authorList>
            <person name="Nielsen J.L."/>
            <person name="Zhou N.A."/>
            <person name="Kjeldal H."/>
        </authorList>
    </citation>
    <scope>NUCLEOTIDE SEQUENCE [LARGE SCALE GENOMIC DNA]</scope>
    <source>
        <strain evidence="2">BiD32</strain>
    </source>
</reference>
<dbReference type="AlphaFoldDB" id="N1ML41"/>
<proteinExistence type="predicted"/>
<gene>
    <name evidence="1" type="ORF">EBBID32_23040</name>
</gene>
<evidence type="ECO:0000313" key="2">
    <source>
        <dbReference type="Proteomes" id="UP000013201"/>
    </source>
</evidence>
<evidence type="ECO:0000313" key="1">
    <source>
        <dbReference type="EMBL" id="CCW17955.1"/>
    </source>
</evidence>
<reference evidence="1 2" key="1">
    <citation type="submission" date="2013-03" db="EMBL/GenBank/DDBJ databases">
        <authorList>
            <person name="Le V."/>
        </authorList>
    </citation>
    <scope>NUCLEOTIDE SEQUENCE [LARGE SCALE GENOMIC DNA]</scope>
    <source>
        <strain evidence="1 2">BiD32</strain>
    </source>
</reference>
<comment type="caution">
    <text evidence="1">The sequence shown here is derived from an EMBL/GenBank/DDBJ whole genome shotgun (WGS) entry which is preliminary data.</text>
</comment>
<dbReference type="EMBL" id="CAVK010000110">
    <property type="protein sequence ID" value="CCW17955.1"/>
    <property type="molecule type" value="Genomic_DNA"/>
</dbReference>
<name>N1ML41_9SPHN</name>
<sequence length="41" mass="4601">MHPRLIEEMPRRVKGDLGAIAHCDIDEAPRMMAGRFPAGRV</sequence>
<organism evidence="1 2">
    <name type="scientific">Sphingobium indicum BiD32</name>
    <dbReference type="NCBI Taxonomy" id="1301087"/>
    <lineage>
        <taxon>Bacteria</taxon>
        <taxon>Pseudomonadati</taxon>
        <taxon>Pseudomonadota</taxon>
        <taxon>Alphaproteobacteria</taxon>
        <taxon>Sphingomonadales</taxon>
        <taxon>Sphingomonadaceae</taxon>
        <taxon>Sphingobium</taxon>
    </lineage>
</organism>
<dbReference type="Proteomes" id="UP000013201">
    <property type="component" value="Unassembled WGS sequence"/>
</dbReference>